<dbReference type="AlphaFoldDB" id="A0A6N7L498"/>
<gene>
    <name evidence="3" type="ORF">F7Q99_35860</name>
</gene>
<protein>
    <submittedName>
        <fullName evidence="3">DUF2637 domain-containing protein</fullName>
    </submittedName>
</protein>
<dbReference type="RefSeq" id="WP_153470205.1">
    <property type="nucleotide sequence ID" value="NZ_WBOF01000004.1"/>
</dbReference>
<keyword evidence="4" id="KW-1185">Reference proteome</keyword>
<feature type="transmembrane region" description="Helical" evidence="2">
    <location>
        <begin position="100"/>
        <end position="118"/>
    </location>
</feature>
<name>A0A6N7L498_9ACTN</name>
<organism evidence="3 4">
    <name type="scientific">Streptomyces kaniharaensis</name>
    <dbReference type="NCBI Taxonomy" id="212423"/>
    <lineage>
        <taxon>Bacteria</taxon>
        <taxon>Bacillati</taxon>
        <taxon>Actinomycetota</taxon>
        <taxon>Actinomycetes</taxon>
        <taxon>Kitasatosporales</taxon>
        <taxon>Streptomycetaceae</taxon>
        <taxon>Streptomyces</taxon>
    </lineage>
</organism>
<keyword evidence="2" id="KW-0472">Membrane</keyword>
<reference evidence="3 4" key="1">
    <citation type="submission" date="2019-09" db="EMBL/GenBank/DDBJ databases">
        <title>Genome Sequences of Streptomyces kaniharaensis ATCC 21070.</title>
        <authorList>
            <person name="Zhu W."/>
            <person name="De Crecy-Lagard V."/>
            <person name="Richards N.G."/>
        </authorList>
    </citation>
    <scope>NUCLEOTIDE SEQUENCE [LARGE SCALE GENOMIC DNA]</scope>
    <source>
        <strain evidence="3 4">SF-557</strain>
    </source>
</reference>
<evidence type="ECO:0000313" key="4">
    <source>
        <dbReference type="Proteomes" id="UP000450000"/>
    </source>
</evidence>
<feature type="transmembrane region" description="Helical" evidence="2">
    <location>
        <begin position="33"/>
        <end position="57"/>
    </location>
</feature>
<evidence type="ECO:0000256" key="1">
    <source>
        <dbReference type="SAM" id="MobiDB-lite"/>
    </source>
</evidence>
<feature type="compositionally biased region" description="Basic and acidic residues" evidence="1">
    <location>
        <begin position="428"/>
        <end position="439"/>
    </location>
</feature>
<keyword evidence="2" id="KW-1133">Transmembrane helix</keyword>
<proteinExistence type="predicted"/>
<dbReference type="Proteomes" id="UP000450000">
    <property type="component" value="Unassembled WGS sequence"/>
</dbReference>
<keyword evidence="2" id="KW-0812">Transmembrane</keyword>
<feature type="compositionally biased region" description="Low complexity" evidence="1">
    <location>
        <begin position="388"/>
        <end position="419"/>
    </location>
</feature>
<feature type="compositionally biased region" description="Acidic residues" evidence="1">
    <location>
        <begin position="452"/>
        <end position="468"/>
    </location>
</feature>
<evidence type="ECO:0000313" key="3">
    <source>
        <dbReference type="EMBL" id="MQS17418.1"/>
    </source>
</evidence>
<feature type="transmembrane region" description="Helical" evidence="2">
    <location>
        <begin position="69"/>
        <end position="91"/>
    </location>
</feature>
<dbReference type="InterPro" id="IPR021235">
    <property type="entry name" value="DUF2637"/>
</dbReference>
<dbReference type="OrthoDB" id="4333663at2"/>
<dbReference type="Pfam" id="PF10935">
    <property type="entry name" value="DUF2637"/>
    <property type="match status" value="1"/>
</dbReference>
<evidence type="ECO:0000256" key="2">
    <source>
        <dbReference type="SAM" id="Phobius"/>
    </source>
</evidence>
<comment type="caution">
    <text evidence="3">The sequence shown here is derived from an EMBL/GenBank/DDBJ whole genome shotgun (WGS) entry which is preliminary data.</text>
</comment>
<dbReference type="EMBL" id="WBOF01000004">
    <property type="protein sequence ID" value="MQS17418.1"/>
    <property type="molecule type" value="Genomic_DNA"/>
</dbReference>
<feature type="region of interest" description="Disordered" evidence="1">
    <location>
        <begin position="388"/>
        <end position="482"/>
    </location>
</feature>
<accession>A0A6N7L498</accession>
<sequence length="563" mass="58161">MTAGSSSTVLLPSIPPAPAPARARVKWTRGRKALFGAIGAGSIAIATAGFVGSYTAVRALAEEKGFGSFAPAFPLAVDLGIAVLLALDLALTSVNLKYPLLRYIAWLLTAATIFFNAASSWPDVLGSAMHATIPVLFIAVTEAMRNAIAKATDLELDQHMDSIRLSRWFLQPVATFSIWRDMKLWEIRSYALALERYQEKMLLRQDLRAKYGRGWRRKATSAELRPLRQARLGIAIDRSTVDITAQAEPQLDEVPGPAAVEAAPPAPPAPIVQAPAAVPPVNVPAAAPPAAVPPVNVPAAAPPAAVPPVNVPAAAPPAAVPPVNVPAAVPAAAVPAVAVPAVAVPAATAPAMNVPAAVPPALPVNVPVAVPPAPAPVPAASSAAAPAVPAPARTVGDPQGAEGHAPAGAPEEPGAGQEQVPDPEPEDGQQRGEAPHAPEPEGEPAPEPGEAKDEDGDEEDDEAADTGAEEPKVNLGVAPPGETKVQRAERIYLAHQEAGVELTKPNLARWAGYQQEGSGRTQYNKLEKKHGPIVVREGADQLDLDWRDPAASGEGLRSAAPVS</sequence>